<proteinExistence type="predicted"/>
<dbReference type="Proteomes" id="UP000257004">
    <property type="component" value="Unassembled WGS sequence"/>
</dbReference>
<gene>
    <name evidence="1" type="ORF">BD847_3972</name>
</gene>
<evidence type="ECO:0000313" key="2">
    <source>
        <dbReference type="Proteomes" id="UP000257004"/>
    </source>
</evidence>
<reference evidence="1 2" key="1">
    <citation type="submission" date="2018-07" db="EMBL/GenBank/DDBJ databases">
        <title>Genomic Encyclopedia of Archaeal and Bacterial Type Strains, Phase II (KMG-II): from individual species to whole genera.</title>
        <authorList>
            <person name="Goeker M."/>
        </authorList>
    </citation>
    <scope>NUCLEOTIDE SEQUENCE [LARGE SCALE GENOMIC DNA]</scope>
    <source>
        <strain evidence="1 2">DSM 25795</strain>
    </source>
</reference>
<organism evidence="1 2">
    <name type="scientific">Flavobacterium cutihirudinis</name>
    <dbReference type="NCBI Taxonomy" id="1265740"/>
    <lineage>
        <taxon>Bacteria</taxon>
        <taxon>Pseudomonadati</taxon>
        <taxon>Bacteroidota</taxon>
        <taxon>Flavobacteriia</taxon>
        <taxon>Flavobacteriales</taxon>
        <taxon>Flavobacteriaceae</taxon>
        <taxon>Flavobacterium</taxon>
    </lineage>
</organism>
<dbReference type="EMBL" id="QRDQ01000012">
    <property type="protein sequence ID" value="RED19685.1"/>
    <property type="molecule type" value="Genomic_DNA"/>
</dbReference>
<dbReference type="AlphaFoldDB" id="A0A3D9FKJ5"/>
<protein>
    <submittedName>
        <fullName evidence="1">Uncharacterized protein</fullName>
    </submittedName>
</protein>
<comment type="caution">
    <text evidence="1">The sequence shown here is derived from an EMBL/GenBank/DDBJ whole genome shotgun (WGS) entry which is preliminary data.</text>
</comment>
<sequence length="38" mass="4409">MDKDTEFEFENRKMVLNLCLLIKFKKNVFTAAGKIGLC</sequence>
<name>A0A3D9FKJ5_9FLAO</name>
<evidence type="ECO:0000313" key="1">
    <source>
        <dbReference type="EMBL" id="RED19685.1"/>
    </source>
</evidence>
<accession>A0A3D9FKJ5</accession>
<keyword evidence="2" id="KW-1185">Reference proteome</keyword>